<dbReference type="CDD" id="cd09020">
    <property type="entry name" value="D-hex-6-P-epi_like"/>
    <property type="match status" value="1"/>
</dbReference>
<dbReference type="GO" id="GO:0047938">
    <property type="term" value="F:glucose-6-phosphate 1-epimerase activity"/>
    <property type="evidence" value="ECO:0007669"/>
    <property type="project" value="UniProtKB-UniRule"/>
</dbReference>
<dbReference type="EMBL" id="ML769392">
    <property type="protein sequence ID" value="KAE9408066.1"/>
    <property type="molecule type" value="Genomic_DNA"/>
</dbReference>
<comment type="function">
    <text evidence="5">Catalyzes the interconversion between the alpha and beta anomers from at least three hexose 6-phosphate sugars (Glc6P, Gal6P, and Man6P).</text>
</comment>
<evidence type="ECO:0000313" key="9">
    <source>
        <dbReference type="Proteomes" id="UP000799118"/>
    </source>
</evidence>
<evidence type="ECO:0000313" key="8">
    <source>
        <dbReference type="EMBL" id="KAE9408066.1"/>
    </source>
</evidence>
<gene>
    <name evidence="8" type="ORF">BT96DRAFT_873657</name>
</gene>
<reference evidence="8" key="1">
    <citation type="journal article" date="2019" name="Environ. Microbiol.">
        <title>Fungal ecological strategies reflected in gene transcription - a case study of two litter decomposers.</title>
        <authorList>
            <person name="Barbi F."/>
            <person name="Kohler A."/>
            <person name="Barry K."/>
            <person name="Baskaran P."/>
            <person name="Daum C."/>
            <person name="Fauchery L."/>
            <person name="Ihrmark K."/>
            <person name="Kuo A."/>
            <person name="LaButti K."/>
            <person name="Lipzen A."/>
            <person name="Morin E."/>
            <person name="Grigoriev I.V."/>
            <person name="Henrissat B."/>
            <person name="Lindahl B."/>
            <person name="Martin F."/>
        </authorList>
    </citation>
    <scope>NUCLEOTIDE SEQUENCE</scope>
    <source>
        <strain evidence="8">JB14</strain>
    </source>
</reference>
<comment type="catalytic activity">
    <reaction evidence="1">
        <text>alpha-D-glucose 6-phosphate = beta-D-glucose 6-phosphate</text>
        <dbReference type="Rhea" id="RHEA:16249"/>
        <dbReference type="ChEBI" id="CHEBI:58225"/>
        <dbReference type="ChEBI" id="CHEBI:58247"/>
        <dbReference type="EC" id="5.1.3.15"/>
    </reaction>
</comment>
<dbReference type="GO" id="GO:0030246">
    <property type="term" value="F:carbohydrate binding"/>
    <property type="evidence" value="ECO:0007669"/>
    <property type="project" value="UniProtKB-UniRule"/>
</dbReference>
<keyword evidence="4 5" id="KW-0413">Isomerase</keyword>
<dbReference type="PIRSF" id="PIRSF016020">
    <property type="entry name" value="PHexose_mutarotase"/>
    <property type="match status" value="1"/>
</dbReference>
<organism evidence="8 9">
    <name type="scientific">Gymnopus androsaceus JB14</name>
    <dbReference type="NCBI Taxonomy" id="1447944"/>
    <lineage>
        <taxon>Eukaryota</taxon>
        <taxon>Fungi</taxon>
        <taxon>Dikarya</taxon>
        <taxon>Basidiomycota</taxon>
        <taxon>Agaricomycotina</taxon>
        <taxon>Agaricomycetes</taxon>
        <taxon>Agaricomycetidae</taxon>
        <taxon>Agaricales</taxon>
        <taxon>Marasmiineae</taxon>
        <taxon>Omphalotaceae</taxon>
        <taxon>Gymnopus</taxon>
    </lineage>
</organism>
<dbReference type="GO" id="GO:0005975">
    <property type="term" value="P:carbohydrate metabolic process"/>
    <property type="evidence" value="ECO:0007669"/>
    <property type="project" value="InterPro"/>
</dbReference>
<evidence type="ECO:0000256" key="4">
    <source>
        <dbReference type="ARBA" id="ARBA00023235"/>
    </source>
</evidence>
<dbReference type="InterPro" id="IPR008183">
    <property type="entry name" value="Aldose_1/G6P_1-epimerase"/>
</dbReference>
<dbReference type="InterPro" id="IPR011013">
    <property type="entry name" value="Gal_mutarotase_sf_dom"/>
</dbReference>
<feature type="active site" evidence="6">
    <location>
        <position position="166"/>
    </location>
</feature>
<dbReference type="Pfam" id="PF01263">
    <property type="entry name" value="Aldose_epim"/>
    <property type="match status" value="1"/>
</dbReference>
<evidence type="ECO:0000256" key="6">
    <source>
        <dbReference type="PIRSR" id="PIRSR016020-1"/>
    </source>
</evidence>
<accession>A0A6A4IBN8</accession>
<dbReference type="OrthoDB" id="1659429at2759"/>
<protein>
    <recommendedName>
        <fullName evidence="3 5">Glucose-6-phosphate 1-epimerase</fullName>
        <ecNumber evidence="3 5">5.1.3.15</ecNumber>
    </recommendedName>
</protein>
<dbReference type="PANTHER" id="PTHR11122:SF13">
    <property type="entry name" value="GLUCOSE-6-PHOSPHATE 1-EPIMERASE"/>
    <property type="match status" value="1"/>
</dbReference>
<proteinExistence type="inferred from homology"/>
<feature type="binding site" evidence="7">
    <location>
        <position position="84"/>
    </location>
    <ligand>
        <name>substrate</name>
    </ligand>
</feature>
<evidence type="ECO:0000256" key="3">
    <source>
        <dbReference type="ARBA" id="ARBA00012083"/>
    </source>
</evidence>
<sequence length="302" mass="33536">MPVEQSADKIILKHPKGSSAELLLYGATVISWKAADKLHLEPFERLFVSSKALLDGSKPVRGGIPVVFPCFGAPSHPEHARLSQHGFARNSVWTWDGIVMDNEAGVSVRLTLEPTSGIQAVYNKPFHLSYVVTLAEHQLSTDLHVKNTSTSTDFPPDVLEFQALFHNYIRAPSSSVLIHSLENLKYIDKIDSSFQGLKTETRAGVDVKTATDSVYEDAPQNYELTWPGGGLSLRTTHLKDVVVWNPQAEAGSKIGDMEEGGWERYVCLEPGHVRGFAKIEPGRTWMGQQVLSVIHEERRMHL</sequence>
<keyword evidence="9" id="KW-1185">Reference proteome</keyword>
<feature type="binding site" evidence="7">
    <location>
        <position position="61"/>
    </location>
    <ligand>
        <name>substrate</name>
    </ligand>
</feature>
<dbReference type="InterPro" id="IPR025532">
    <property type="entry name" value="G6P_1-epimerase"/>
</dbReference>
<dbReference type="Gene3D" id="2.70.98.10">
    <property type="match status" value="1"/>
</dbReference>
<comment type="similarity">
    <text evidence="2 5">Belongs to the glucose-6-phosphate 1-epimerase family.</text>
</comment>
<evidence type="ECO:0000256" key="5">
    <source>
        <dbReference type="PIRNR" id="PIRNR016020"/>
    </source>
</evidence>
<name>A0A6A4IBN8_9AGAR</name>
<evidence type="ECO:0000256" key="2">
    <source>
        <dbReference type="ARBA" id="ARBA00005866"/>
    </source>
</evidence>
<dbReference type="PANTHER" id="PTHR11122">
    <property type="entry name" value="APOSPORY-ASSOCIATED PROTEIN C-RELATED"/>
    <property type="match status" value="1"/>
</dbReference>
<dbReference type="InterPro" id="IPR014718">
    <property type="entry name" value="GH-type_carb-bd"/>
</dbReference>
<dbReference type="AlphaFoldDB" id="A0A6A4IBN8"/>
<evidence type="ECO:0000256" key="7">
    <source>
        <dbReference type="PIRSR" id="PIRSR016020-2"/>
    </source>
</evidence>
<feature type="active site" evidence="6">
    <location>
        <position position="269"/>
    </location>
</feature>
<dbReference type="SUPFAM" id="SSF74650">
    <property type="entry name" value="Galactose mutarotase-like"/>
    <property type="match status" value="1"/>
</dbReference>
<feature type="binding site" evidence="7">
    <location>
        <position position="89"/>
    </location>
    <ligand>
        <name>substrate</name>
    </ligand>
</feature>
<dbReference type="Proteomes" id="UP000799118">
    <property type="component" value="Unassembled WGS sequence"/>
</dbReference>
<dbReference type="EC" id="5.1.3.15" evidence="3 5"/>
<evidence type="ECO:0000256" key="1">
    <source>
        <dbReference type="ARBA" id="ARBA00001096"/>
    </source>
</evidence>
<dbReference type="GO" id="GO:0005737">
    <property type="term" value="C:cytoplasm"/>
    <property type="evidence" value="ECO:0007669"/>
    <property type="project" value="TreeGrafter"/>
</dbReference>